<dbReference type="Pfam" id="PF00582">
    <property type="entry name" value="Usp"/>
    <property type="match status" value="2"/>
</dbReference>
<dbReference type="CDD" id="cd00293">
    <property type="entry name" value="USP-like"/>
    <property type="match status" value="1"/>
</dbReference>
<proteinExistence type="inferred from homology"/>
<dbReference type="InterPro" id="IPR006015">
    <property type="entry name" value="Universal_stress_UspA"/>
</dbReference>
<feature type="domain" description="UspA" evidence="2">
    <location>
        <begin position="194"/>
        <end position="269"/>
    </location>
</feature>
<keyword evidence="4" id="KW-1185">Reference proteome</keyword>
<dbReference type="Gene3D" id="3.40.50.12370">
    <property type="match status" value="1"/>
</dbReference>
<dbReference type="RefSeq" id="WP_091944427.1">
    <property type="nucleotide sequence ID" value="NZ_FOSV01000005.1"/>
</dbReference>
<dbReference type="PRINTS" id="PR01438">
    <property type="entry name" value="UNVRSLSTRESS"/>
</dbReference>
<sequence length="270" mass="28920">MSYANILVSVDLTEAAARRIRLAAGLARRFEATLIGAAAETVPSPLLVQDIDDAQRQDEENEAKVRALLEQAGTVFSGNLGEGVRSAWHPALARPVTHLVAEARAADVVVLGRRGPEDQTPRRLDVAPGPVLMEAGRPVLVVPPGLENLKGARIVVAWKDGPSARRAVSAALPFLHNADQVHVVTTGADARLEGGEEVAAHLARHGAPVTTHFLRTVDTDAAEILRFTRAQDADLLVMGAYGHSRLREWVFGGVTRDVLRSSPVCCLMCH</sequence>
<dbReference type="AlphaFoldDB" id="A0A1I4D9E0"/>
<evidence type="ECO:0000259" key="2">
    <source>
        <dbReference type="Pfam" id="PF00582"/>
    </source>
</evidence>
<protein>
    <submittedName>
        <fullName evidence="3">Nucleotide-binding universal stress protein, UspA family</fullName>
    </submittedName>
</protein>
<comment type="similarity">
    <text evidence="1">Belongs to the universal stress protein A family.</text>
</comment>
<evidence type="ECO:0000256" key="1">
    <source>
        <dbReference type="ARBA" id="ARBA00008791"/>
    </source>
</evidence>
<reference evidence="4" key="1">
    <citation type="submission" date="2016-10" db="EMBL/GenBank/DDBJ databases">
        <authorList>
            <person name="Varghese N."/>
            <person name="Submissions S."/>
        </authorList>
    </citation>
    <scope>NUCLEOTIDE SEQUENCE [LARGE SCALE GENOMIC DNA]</scope>
    <source>
        <strain evidence="4">CGMCC 1.6474</strain>
    </source>
</reference>
<accession>A0A1I4D9E0</accession>
<dbReference type="STRING" id="414703.SAMN04488125_105230"/>
<dbReference type="Proteomes" id="UP000198804">
    <property type="component" value="Unassembled WGS sequence"/>
</dbReference>
<gene>
    <name evidence="3" type="ORF">SAMN04488125_105230</name>
</gene>
<evidence type="ECO:0000313" key="4">
    <source>
        <dbReference type="Proteomes" id="UP000198804"/>
    </source>
</evidence>
<dbReference type="OrthoDB" id="9804721at2"/>
<dbReference type="SUPFAM" id="SSF52402">
    <property type="entry name" value="Adenine nucleotide alpha hydrolases-like"/>
    <property type="match status" value="2"/>
</dbReference>
<dbReference type="EMBL" id="FOSV01000005">
    <property type="protein sequence ID" value="SFK89430.1"/>
    <property type="molecule type" value="Genomic_DNA"/>
</dbReference>
<evidence type="ECO:0000313" key="3">
    <source>
        <dbReference type="EMBL" id="SFK89430.1"/>
    </source>
</evidence>
<feature type="domain" description="UspA" evidence="2">
    <location>
        <begin position="3"/>
        <end position="142"/>
    </location>
</feature>
<dbReference type="PANTHER" id="PTHR46268">
    <property type="entry name" value="STRESS RESPONSE PROTEIN NHAX"/>
    <property type="match status" value="1"/>
</dbReference>
<dbReference type="PANTHER" id="PTHR46268:SF15">
    <property type="entry name" value="UNIVERSAL STRESS PROTEIN HP_0031"/>
    <property type="match status" value="1"/>
</dbReference>
<name>A0A1I4D9E0_9HYPH</name>
<organism evidence="3 4">
    <name type="scientific">Methylorubrum salsuginis</name>
    <dbReference type="NCBI Taxonomy" id="414703"/>
    <lineage>
        <taxon>Bacteria</taxon>
        <taxon>Pseudomonadati</taxon>
        <taxon>Pseudomonadota</taxon>
        <taxon>Alphaproteobacteria</taxon>
        <taxon>Hyphomicrobiales</taxon>
        <taxon>Methylobacteriaceae</taxon>
        <taxon>Methylorubrum</taxon>
    </lineage>
</organism>
<dbReference type="InterPro" id="IPR006016">
    <property type="entry name" value="UspA"/>
</dbReference>